<dbReference type="HOGENOM" id="CLU_1713488_0_0_1"/>
<evidence type="ECO:0000256" key="1">
    <source>
        <dbReference type="SAM" id="MobiDB-lite"/>
    </source>
</evidence>
<gene>
    <name evidence="2" type="ORF">GYMLUDRAFT_247198</name>
</gene>
<protein>
    <submittedName>
        <fullName evidence="2">Uncharacterized protein</fullName>
    </submittedName>
</protein>
<proteinExistence type="predicted"/>
<feature type="compositionally biased region" description="Polar residues" evidence="1">
    <location>
        <begin position="1"/>
        <end position="29"/>
    </location>
</feature>
<keyword evidence="3" id="KW-1185">Reference proteome</keyword>
<feature type="compositionally biased region" description="Polar residues" evidence="1">
    <location>
        <begin position="138"/>
        <end position="153"/>
    </location>
</feature>
<dbReference type="Proteomes" id="UP000053593">
    <property type="component" value="Unassembled WGS sequence"/>
</dbReference>
<evidence type="ECO:0000313" key="2">
    <source>
        <dbReference type="EMBL" id="KIK57238.1"/>
    </source>
</evidence>
<feature type="region of interest" description="Disordered" evidence="1">
    <location>
        <begin position="1"/>
        <end position="153"/>
    </location>
</feature>
<sequence>MPSRNSRNGRNKQQSSTHVYQQPTPSSRPSPDVFRPSSLPDDSASSSGEEVIGRLSPRSKQKGSNRDNGKQELNREGNPSSSDVPHLQTLVDITPEPEPERSVPPQSLPTPPLPESSDMLSLYQPQPELPLSPLWDGSGTSTRQLRSPILSSM</sequence>
<name>A0A0D0CPI2_9AGAR</name>
<accession>A0A0D0CPI2</accession>
<feature type="compositionally biased region" description="Basic and acidic residues" evidence="1">
    <location>
        <begin position="64"/>
        <end position="75"/>
    </location>
</feature>
<organism evidence="2 3">
    <name type="scientific">Collybiopsis luxurians FD-317 M1</name>
    <dbReference type="NCBI Taxonomy" id="944289"/>
    <lineage>
        <taxon>Eukaryota</taxon>
        <taxon>Fungi</taxon>
        <taxon>Dikarya</taxon>
        <taxon>Basidiomycota</taxon>
        <taxon>Agaricomycotina</taxon>
        <taxon>Agaricomycetes</taxon>
        <taxon>Agaricomycetidae</taxon>
        <taxon>Agaricales</taxon>
        <taxon>Marasmiineae</taxon>
        <taxon>Omphalotaceae</taxon>
        <taxon>Collybiopsis</taxon>
        <taxon>Collybiopsis luxurians</taxon>
    </lineage>
</organism>
<reference evidence="2 3" key="1">
    <citation type="submission" date="2014-04" db="EMBL/GenBank/DDBJ databases">
        <title>Evolutionary Origins and Diversification of the Mycorrhizal Mutualists.</title>
        <authorList>
            <consortium name="DOE Joint Genome Institute"/>
            <consortium name="Mycorrhizal Genomics Consortium"/>
            <person name="Kohler A."/>
            <person name="Kuo A."/>
            <person name="Nagy L.G."/>
            <person name="Floudas D."/>
            <person name="Copeland A."/>
            <person name="Barry K.W."/>
            <person name="Cichocki N."/>
            <person name="Veneault-Fourrey C."/>
            <person name="LaButti K."/>
            <person name="Lindquist E.A."/>
            <person name="Lipzen A."/>
            <person name="Lundell T."/>
            <person name="Morin E."/>
            <person name="Murat C."/>
            <person name="Riley R."/>
            <person name="Ohm R."/>
            <person name="Sun H."/>
            <person name="Tunlid A."/>
            <person name="Henrissat B."/>
            <person name="Grigoriev I.V."/>
            <person name="Hibbett D.S."/>
            <person name="Martin F."/>
        </authorList>
    </citation>
    <scope>NUCLEOTIDE SEQUENCE [LARGE SCALE GENOMIC DNA]</scope>
    <source>
        <strain evidence="2 3">FD-317 M1</strain>
    </source>
</reference>
<dbReference type="EMBL" id="KN834792">
    <property type="protein sequence ID" value="KIK57238.1"/>
    <property type="molecule type" value="Genomic_DNA"/>
</dbReference>
<dbReference type="AlphaFoldDB" id="A0A0D0CPI2"/>
<evidence type="ECO:0000313" key="3">
    <source>
        <dbReference type="Proteomes" id="UP000053593"/>
    </source>
</evidence>
<feature type="compositionally biased region" description="Low complexity" evidence="1">
    <location>
        <begin position="36"/>
        <end position="47"/>
    </location>
</feature>
<dbReference type="OrthoDB" id="10551548at2759"/>